<reference evidence="1 2" key="1">
    <citation type="journal article" date="2009" name="Stand. Genomic Sci.">
        <title>Complete genome sequence of Actinosynnema mirum type strain (101).</title>
        <authorList>
            <person name="Land M."/>
            <person name="Lapidus A."/>
            <person name="Mayilraj S."/>
            <person name="Chen F."/>
            <person name="Copeland A."/>
            <person name="Del Rio T.G."/>
            <person name="Nolan M."/>
            <person name="Lucas S."/>
            <person name="Tice H."/>
            <person name="Cheng J.F."/>
            <person name="Chertkov O."/>
            <person name="Bruce D."/>
            <person name="Goodwin L."/>
            <person name="Pitluck S."/>
            <person name="Rohde M."/>
            <person name="Goker M."/>
            <person name="Pati A."/>
            <person name="Ivanova N."/>
            <person name="Mavromatis K."/>
            <person name="Chen A."/>
            <person name="Palaniappan K."/>
            <person name="Hauser L."/>
            <person name="Chang Y.J."/>
            <person name="Jeffries C.C."/>
            <person name="Brettin T."/>
            <person name="Detter J.C."/>
            <person name="Han C."/>
            <person name="Chain P."/>
            <person name="Tindall B.J."/>
            <person name="Bristow J."/>
            <person name="Eisen J.A."/>
            <person name="Markowitz V."/>
            <person name="Hugenholtz P."/>
            <person name="Kyrpides N.C."/>
            <person name="Klenk H.P."/>
        </authorList>
    </citation>
    <scope>NUCLEOTIDE SEQUENCE [LARGE SCALE GENOMIC DNA]</scope>
    <source>
        <strain evidence="2">ATCC 29888 / DSM 43827 / JCM 3225 / NBRC 14064 / NCIMB 13271 / NRRL B-12336 / IMRU 3971 / 101</strain>
    </source>
</reference>
<dbReference type="KEGG" id="ami:Amir_5607"/>
<accession>C6WC35</accession>
<proteinExistence type="predicted"/>
<dbReference type="STRING" id="446462.Amir_5607"/>
<name>C6WC35_ACTMD</name>
<sequence>MCARCATRLGEDCTAIPDLWAPWCGSQALLPRRSAGGGGRRGPGFASAPPVDLALVAMRDVRTSWSEPGDLLHPQRALAEVAAKVLAEGAGTVRALASLGVAESCEVIGRGRLHRWALAQNWAGAACLTVRLVRQQLGALDHEPRPRPVGFCDCGGALWLTGATVTCRTCRTERSGFGLLGLATS</sequence>
<evidence type="ECO:0000313" key="1">
    <source>
        <dbReference type="EMBL" id="ACU39423.1"/>
    </source>
</evidence>
<protein>
    <submittedName>
        <fullName evidence="1">Uncharacterized protein</fullName>
    </submittedName>
</protein>
<evidence type="ECO:0000313" key="2">
    <source>
        <dbReference type="Proteomes" id="UP000002213"/>
    </source>
</evidence>
<organism evidence="1 2">
    <name type="scientific">Actinosynnema mirum (strain ATCC 29888 / DSM 43827 / JCM 3225 / NBRC 14064 / NCIMB 13271 / NRRL B-12336 / IMRU 3971 / 101)</name>
    <dbReference type="NCBI Taxonomy" id="446462"/>
    <lineage>
        <taxon>Bacteria</taxon>
        <taxon>Bacillati</taxon>
        <taxon>Actinomycetota</taxon>
        <taxon>Actinomycetes</taxon>
        <taxon>Pseudonocardiales</taxon>
        <taxon>Pseudonocardiaceae</taxon>
        <taxon>Actinosynnema</taxon>
    </lineage>
</organism>
<keyword evidence="2" id="KW-1185">Reference proteome</keyword>
<dbReference type="AlphaFoldDB" id="C6WC35"/>
<gene>
    <name evidence="1" type="ordered locus">Amir_5607</name>
</gene>
<dbReference type="HOGENOM" id="CLU_1458361_0_0_11"/>
<dbReference type="Proteomes" id="UP000002213">
    <property type="component" value="Chromosome"/>
</dbReference>
<dbReference type="EMBL" id="CP001630">
    <property type="protein sequence ID" value="ACU39423.1"/>
    <property type="molecule type" value="Genomic_DNA"/>
</dbReference>